<evidence type="ECO:0000256" key="13">
    <source>
        <dbReference type="SAM" id="Phobius"/>
    </source>
</evidence>
<dbReference type="PANTHER" id="PTHR34590">
    <property type="entry name" value="OS03G0124300 PROTEIN-RELATED"/>
    <property type="match status" value="1"/>
</dbReference>
<evidence type="ECO:0000256" key="14">
    <source>
        <dbReference type="SAM" id="SignalP"/>
    </source>
</evidence>
<dbReference type="InParanoid" id="A0A7J7CSL6"/>
<evidence type="ECO:0000313" key="17">
    <source>
        <dbReference type="Proteomes" id="UP000593562"/>
    </source>
</evidence>
<dbReference type="GO" id="GO:0004714">
    <property type="term" value="F:transmembrane receptor protein tyrosine kinase activity"/>
    <property type="evidence" value="ECO:0007669"/>
    <property type="project" value="InterPro"/>
</dbReference>
<evidence type="ECO:0000256" key="4">
    <source>
        <dbReference type="ARBA" id="ARBA00022692"/>
    </source>
</evidence>
<dbReference type="AlphaFoldDB" id="A0A7J7CSL6"/>
<dbReference type="EMBL" id="JAAARO010000014">
    <property type="protein sequence ID" value="KAF5737061.1"/>
    <property type="molecule type" value="Genomic_DNA"/>
</dbReference>
<sequence>MKSYTHFLFSVVFFIFALKSSCVLSKSSQSESDAGFILACGASNAGTDSDGRNWQPDTKFINSSTDSITGTAQYQDPSLPSTIPYMTARIFTSPSTYKFSVSPSKRLWIRLHFYPSTYSNLDPNISYFSVIANGFSLLNNFSASITTQALTQAYIIKEFSMTPVQSGNLDITFTPSDHTDGSYAFINGIEVVPMPYIFQEATMVGFDDQTLDVNSSSTQTMFRLNVGGQFIPATKDSGLTRTWYDDSPYLFGAAFGVTSEADKNVTIRYSKDVPEYIAPLDVYSTSRSMGPTAKLNQNFNLTWVFQVDANFTYIVRFHFCEFQLTKANQRVFDIFLNNQTAQEAADVIAWAGSEGVPVYKDYAVYVADQVGDADNEIWVALHPSVSMKPEYYDSILNGLEIFKLNQTNGNLAGPNPQPSELLLLAEEAAKKSFSPSSGSITAPIIGGIAGGVAGLAMIAAIFIFVNHKRRQANGGHSNTALWLPLYGSYHTSATNSTISGKSENPEGVNIEKGTKAKDAYAMHRQVLGDIDEEESVGSEPNENMNSGVVFSQLVHPRGR</sequence>
<keyword evidence="16" id="KW-0675">Receptor</keyword>
<feature type="compositionally biased region" description="Polar residues" evidence="12">
    <location>
        <begin position="538"/>
        <end position="549"/>
    </location>
</feature>
<evidence type="ECO:0000256" key="5">
    <source>
        <dbReference type="ARBA" id="ARBA00022729"/>
    </source>
</evidence>
<evidence type="ECO:0000256" key="12">
    <source>
        <dbReference type="SAM" id="MobiDB-lite"/>
    </source>
</evidence>
<keyword evidence="3" id="KW-0808">Transferase</keyword>
<comment type="subcellular location">
    <subcellularLocation>
        <location evidence="1">Membrane</location>
        <topology evidence="1">Single-pass type I membrane protein</topology>
    </subcellularLocation>
</comment>
<feature type="domain" description="Malectin-like" evidence="15">
    <location>
        <begin position="38"/>
        <end position="403"/>
    </location>
</feature>
<dbReference type="Proteomes" id="UP000593562">
    <property type="component" value="Unassembled WGS sequence"/>
</dbReference>
<evidence type="ECO:0000256" key="3">
    <source>
        <dbReference type="ARBA" id="ARBA00022679"/>
    </source>
</evidence>
<comment type="caution">
    <text evidence="16">The sequence shown here is derived from an EMBL/GenBank/DDBJ whole genome shotgun (WGS) entry which is preliminary data.</text>
</comment>
<evidence type="ECO:0000256" key="11">
    <source>
        <dbReference type="ARBA" id="ARBA00023180"/>
    </source>
</evidence>
<feature type="transmembrane region" description="Helical" evidence="13">
    <location>
        <begin position="440"/>
        <end position="465"/>
    </location>
</feature>
<dbReference type="Gene3D" id="2.60.120.430">
    <property type="entry name" value="Galactose-binding lectin"/>
    <property type="match status" value="2"/>
</dbReference>
<evidence type="ECO:0000259" key="15">
    <source>
        <dbReference type="Pfam" id="PF12819"/>
    </source>
</evidence>
<protein>
    <submittedName>
        <fullName evidence="16">Receptor-like protein kinase ANXUR1</fullName>
    </submittedName>
</protein>
<evidence type="ECO:0000256" key="2">
    <source>
        <dbReference type="ARBA" id="ARBA00022527"/>
    </source>
</evidence>
<reference evidence="16 17" key="1">
    <citation type="journal article" date="2020" name="Nat. Commun.">
        <title>Genome of Tripterygium wilfordii and identification of cytochrome P450 involved in triptolide biosynthesis.</title>
        <authorList>
            <person name="Tu L."/>
            <person name="Su P."/>
            <person name="Zhang Z."/>
            <person name="Gao L."/>
            <person name="Wang J."/>
            <person name="Hu T."/>
            <person name="Zhou J."/>
            <person name="Zhang Y."/>
            <person name="Zhao Y."/>
            <person name="Liu Y."/>
            <person name="Song Y."/>
            <person name="Tong Y."/>
            <person name="Lu Y."/>
            <person name="Yang J."/>
            <person name="Xu C."/>
            <person name="Jia M."/>
            <person name="Peters R.J."/>
            <person name="Huang L."/>
            <person name="Gao W."/>
        </authorList>
    </citation>
    <scope>NUCLEOTIDE SEQUENCE [LARGE SCALE GENOMIC DNA]</scope>
    <source>
        <strain evidence="17">cv. XIE 37</strain>
        <tissue evidence="16">Leaf</tissue>
    </source>
</reference>
<dbReference type="FunFam" id="2.60.120.430:FF:000003">
    <property type="entry name" value="FERONIA receptor-like kinase"/>
    <property type="match status" value="1"/>
</dbReference>
<proteinExistence type="predicted"/>
<keyword evidence="8" id="KW-0067">ATP-binding</keyword>
<dbReference type="GO" id="GO:0005524">
    <property type="term" value="F:ATP binding"/>
    <property type="evidence" value="ECO:0007669"/>
    <property type="project" value="UniProtKB-KW"/>
</dbReference>
<dbReference type="GO" id="GO:0004674">
    <property type="term" value="F:protein serine/threonine kinase activity"/>
    <property type="evidence" value="ECO:0007669"/>
    <property type="project" value="UniProtKB-KW"/>
</dbReference>
<organism evidence="16 17">
    <name type="scientific">Tripterygium wilfordii</name>
    <name type="common">Thunder God vine</name>
    <dbReference type="NCBI Taxonomy" id="458696"/>
    <lineage>
        <taxon>Eukaryota</taxon>
        <taxon>Viridiplantae</taxon>
        <taxon>Streptophyta</taxon>
        <taxon>Embryophyta</taxon>
        <taxon>Tracheophyta</taxon>
        <taxon>Spermatophyta</taxon>
        <taxon>Magnoliopsida</taxon>
        <taxon>eudicotyledons</taxon>
        <taxon>Gunneridae</taxon>
        <taxon>Pentapetalae</taxon>
        <taxon>rosids</taxon>
        <taxon>fabids</taxon>
        <taxon>Celastrales</taxon>
        <taxon>Celastraceae</taxon>
        <taxon>Tripterygium</taxon>
    </lineage>
</organism>
<dbReference type="GO" id="GO:0016020">
    <property type="term" value="C:membrane"/>
    <property type="evidence" value="ECO:0007669"/>
    <property type="project" value="UniProtKB-SubCell"/>
</dbReference>
<dbReference type="InterPro" id="IPR024788">
    <property type="entry name" value="Malectin-like_Carb-bd_dom"/>
</dbReference>
<evidence type="ECO:0000256" key="8">
    <source>
        <dbReference type="ARBA" id="ARBA00022840"/>
    </source>
</evidence>
<keyword evidence="4 13" id="KW-0812">Transmembrane</keyword>
<name>A0A7J7CSL6_TRIWF</name>
<keyword evidence="2" id="KW-0723">Serine/threonine-protein kinase</keyword>
<keyword evidence="9 13" id="KW-1133">Transmembrane helix</keyword>
<keyword evidence="17" id="KW-1185">Reference proteome</keyword>
<evidence type="ECO:0000256" key="6">
    <source>
        <dbReference type="ARBA" id="ARBA00022741"/>
    </source>
</evidence>
<evidence type="ECO:0000256" key="10">
    <source>
        <dbReference type="ARBA" id="ARBA00023136"/>
    </source>
</evidence>
<feature type="signal peptide" evidence="14">
    <location>
        <begin position="1"/>
        <end position="25"/>
    </location>
</feature>
<accession>A0A7J7CSL6</accession>
<evidence type="ECO:0000256" key="7">
    <source>
        <dbReference type="ARBA" id="ARBA00022777"/>
    </source>
</evidence>
<keyword evidence="10 13" id="KW-0472">Membrane</keyword>
<feature type="chain" id="PRO_5029869273" evidence="14">
    <location>
        <begin position="26"/>
        <end position="559"/>
    </location>
</feature>
<keyword evidence="11" id="KW-0325">Glycoprotein</keyword>
<evidence type="ECO:0000256" key="1">
    <source>
        <dbReference type="ARBA" id="ARBA00004479"/>
    </source>
</evidence>
<keyword evidence="6" id="KW-0547">Nucleotide-binding</keyword>
<keyword evidence="5 14" id="KW-0732">Signal</keyword>
<evidence type="ECO:0000313" key="16">
    <source>
        <dbReference type="EMBL" id="KAF5737061.1"/>
    </source>
</evidence>
<dbReference type="Pfam" id="PF12819">
    <property type="entry name" value="Malectin_like"/>
    <property type="match status" value="1"/>
</dbReference>
<feature type="region of interest" description="Disordered" evidence="12">
    <location>
        <begin position="533"/>
        <end position="559"/>
    </location>
</feature>
<gene>
    <name evidence="16" type="ORF">HS088_TW14G01217</name>
</gene>
<dbReference type="FunFam" id="2.60.120.430:FF:000007">
    <property type="entry name" value="FERONIA receptor-like kinase"/>
    <property type="match status" value="1"/>
</dbReference>
<dbReference type="InterPro" id="IPR045272">
    <property type="entry name" value="ANXUR1/2-like"/>
</dbReference>
<evidence type="ECO:0000256" key="9">
    <source>
        <dbReference type="ARBA" id="ARBA00022989"/>
    </source>
</evidence>
<keyword evidence="7 16" id="KW-0418">Kinase</keyword>
<dbReference type="PANTHER" id="PTHR34590:SF5">
    <property type="entry name" value="OS04G0586500 PROTEIN"/>
    <property type="match status" value="1"/>
</dbReference>